<reference evidence="6 7" key="1">
    <citation type="journal article" date="2016" name="Nat. Commun.">
        <title>Thousands of microbial genomes shed light on interconnected biogeochemical processes in an aquifer system.</title>
        <authorList>
            <person name="Anantharaman K."/>
            <person name="Brown C.T."/>
            <person name="Hug L.A."/>
            <person name="Sharon I."/>
            <person name="Castelle C.J."/>
            <person name="Probst A.J."/>
            <person name="Thomas B.C."/>
            <person name="Singh A."/>
            <person name="Wilkins M.J."/>
            <person name="Karaoz U."/>
            <person name="Brodie E.L."/>
            <person name="Williams K.H."/>
            <person name="Hubbard S.S."/>
            <person name="Banfield J.F."/>
        </authorList>
    </citation>
    <scope>NUCLEOTIDE SEQUENCE [LARGE SCALE GENOMIC DNA]</scope>
</reference>
<keyword evidence="4" id="KW-0812">Transmembrane</keyword>
<dbReference type="SUPFAM" id="SSF53448">
    <property type="entry name" value="Nucleotide-diphospho-sugar transferases"/>
    <property type="match status" value="1"/>
</dbReference>
<feature type="domain" description="Glycosyltransferase 2-like" evidence="5">
    <location>
        <begin position="10"/>
        <end position="119"/>
    </location>
</feature>
<gene>
    <name evidence="6" type="ORF">A2480_01440</name>
</gene>
<keyword evidence="3" id="KW-0808">Transferase</keyword>
<evidence type="ECO:0000256" key="3">
    <source>
        <dbReference type="ARBA" id="ARBA00022679"/>
    </source>
</evidence>
<feature type="transmembrane region" description="Helical" evidence="4">
    <location>
        <begin position="252"/>
        <end position="279"/>
    </location>
</feature>
<dbReference type="Pfam" id="PF00535">
    <property type="entry name" value="Glycos_transf_2"/>
    <property type="match status" value="1"/>
</dbReference>
<accession>A0A1F7WCI5</accession>
<evidence type="ECO:0000313" key="6">
    <source>
        <dbReference type="EMBL" id="OGM00513.1"/>
    </source>
</evidence>
<sequence>MSLPKKLKVTVIVLTFNSSKYLDGCFGTLEKMNTEGLEADILVVDNGSSDGTPAEIRRRWPLFEVVDTGSNLGFASGNNFGIRLAIERGANYVYLLNHDTEISPDFLIEAVRVAESDLQIGSVQSLLLLHPDRELVNSTGNAVHFLGFGYCQDYRRRLDRIDTETVREIPYASGAAVLCRLSALEQVGDFDERFFMYHEDLDLGWRLRLAGYKNVLAPKSVVWHKYEFSRSIGKWYYMERNRYLVLFKNLRLWTLIVLAPWLIMTEFGMAIPAALGGWWSKKVKALTYFLRPSVWSYIIKERERVAAWRKVSDREIFALFTPTIRDQEKASLFAMWVANPLLEVAWRIVRPFIR</sequence>
<keyword evidence="4" id="KW-0472">Membrane</keyword>
<dbReference type="AlphaFoldDB" id="A0A1F7WCI5"/>
<dbReference type="Proteomes" id="UP000176988">
    <property type="component" value="Unassembled WGS sequence"/>
</dbReference>
<name>A0A1F7WCI5_9BACT</name>
<evidence type="ECO:0000256" key="2">
    <source>
        <dbReference type="ARBA" id="ARBA00022676"/>
    </source>
</evidence>
<evidence type="ECO:0000259" key="5">
    <source>
        <dbReference type="Pfam" id="PF00535"/>
    </source>
</evidence>
<dbReference type="Gene3D" id="3.90.550.10">
    <property type="entry name" value="Spore Coat Polysaccharide Biosynthesis Protein SpsA, Chain A"/>
    <property type="match status" value="1"/>
</dbReference>
<keyword evidence="2" id="KW-0328">Glycosyltransferase</keyword>
<dbReference type="CDD" id="cd04186">
    <property type="entry name" value="GT_2_like_c"/>
    <property type="match status" value="1"/>
</dbReference>
<dbReference type="PANTHER" id="PTHR43179">
    <property type="entry name" value="RHAMNOSYLTRANSFERASE WBBL"/>
    <property type="match status" value="1"/>
</dbReference>
<dbReference type="GO" id="GO:0016757">
    <property type="term" value="F:glycosyltransferase activity"/>
    <property type="evidence" value="ECO:0007669"/>
    <property type="project" value="UniProtKB-KW"/>
</dbReference>
<dbReference type="InterPro" id="IPR029044">
    <property type="entry name" value="Nucleotide-diphossugar_trans"/>
</dbReference>
<keyword evidence="4" id="KW-1133">Transmembrane helix</keyword>
<dbReference type="STRING" id="1802424.A2480_01440"/>
<dbReference type="PANTHER" id="PTHR43179:SF12">
    <property type="entry name" value="GALACTOFURANOSYLTRANSFERASE GLFT2"/>
    <property type="match status" value="1"/>
</dbReference>
<comment type="caution">
    <text evidence="6">The sequence shown here is derived from an EMBL/GenBank/DDBJ whole genome shotgun (WGS) entry which is preliminary data.</text>
</comment>
<proteinExistence type="inferred from homology"/>
<protein>
    <recommendedName>
        <fullName evidence="5">Glycosyltransferase 2-like domain-containing protein</fullName>
    </recommendedName>
</protein>
<comment type="similarity">
    <text evidence="1">Belongs to the glycosyltransferase 2 family.</text>
</comment>
<evidence type="ECO:0000313" key="7">
    <source>
        <dbReference type="Proteomes" id="UP000176988"/>
    </source>
</evidence>
<dbReference type="InterPro" id="IPR001173">
    <property type="entry name" value="Glyco_trans_2-like"/>
</dbReference>
<evidence type="ECO:0000256" key="4">
    <source>
        <dbReference type="SAM" id="Phobius"/>
    </source>
</evidence>
<evidence type="ECO:0000256" key="1">
    <source>
        <dbReference type="ARBA" id="ARBA00006739"/>
    </source>
</evidence>
<organism evidence="6 7">
    <name type="scientific">Candidatus Uhrbacteria bacterium RIFOXYC2_FULL_47_19</name>
    <dbReference type="NCBI Taxonomy" id="1802424"/>
    <lineage>
        <taxon>Bacteria</taxon>
        <taxon>Candidatus Uhriibacteriota</taxon>
    </lineage>
</organism>
<dbReference type="EMBL" id="MGFG01000031">
    <property type="protein sequence ID" value="OGM00513.1"/>
    <property type="molecule type" value="Genomic_DNA"/>
</dbReference>